<evidence type="ECO:0008006" key="17">
    <source>
        <dbReference type="Google" id="ProtNLM"/>
    </source>
</evidence>
<organism evidence="15 16">
    <name type="scientific">Pichia membranifaciens</name>
    <dbReference type="NCBI Taxonomy" id="4926"/>
    <lineage>
        <taxon>Eukaryota</taxon>
        <taxon>Fungi</taxon>
        <taxon>Dikarya</taxon>
        <taxon>Ascomycota</taxon>
        <taxon>Saccharomycotina</taxon>
        <taxon>Pichiomycetes</taxon>
        <taxon>Pichiales</taxon>
        <taxon>Pichiaceae</taxon>
        <taxon>Pichia</taxon>
    </lineage>
</organism>
<dbReference type="GO" id="GO:0017148">
    <property type="term" value="P:negative regulation of translation"/>
    <property type="evidence" value="ECO:0007669"/>
    <property type="project" value="InterPro"/>
</dbReference>
<protein>
    <recommendedName>
        <fullName evidence="17">General negative regulator of transcription subunit 1</fullName>
    </recommendedName>
</protein>
<dbReference type="InterPro" id="IPR038535">
    <property type="entry name" value="CNOT1_TTP_bind_sf"/>
</dbReference>
<feature type="domain" description="CCR4-NOT transcription complex subunit 1 TTP binding" evidence="11">
    <location>
        <begin position="436"/>
        <end position="595"/>
    </location>
</feature>
<feature type="region of interest" description="Disordered" evidence="7">
    <location>
        <begin position="48"/>
        <end position="67"/>
    </location>
</feature>
<feature type="coiled-coil region" evidence="6">
    <location>
        <begin position="952"/>
        <end position="982"/>
    </location>
</feature>
<accession>A0A1Q2YB54</accession>
<dbReference type="Pfam" id="PF16419">
    <property type="entry name" value="CNOT1_HEAT_N"/>
    <property type="match status" value="1"/>
</dbReference>
<dbReference type="CDD" id="cd20710">
    <property type="entry name" value="NOT1_connector"/>
    <property type="match status" value="1"/>
</dbReference>
<dbReference type="GO" id="GO:0060090">
    <property type="term" value="F:molecular adaptor activity"/>
    <property type="evidence" value="ECO:0007669"/>
    <property type="project" value="TreeGrafter"/>
</dbReference>
<dbReference type="PANTHER" id="PTHR13162">
    <property type="entry name" value="CCR4-NOT TRANSCRIPTION COMPLEX"/>
    <property type="match status" value="1"/>
</dbReference>
<dbReference type="Pfam" id="PF16415">
    <property type="entry name" value="CNOT1_CAF1_bind"/>
    <property type="match status" value="1"/>
</dbReference>
<dbReference type="InterPro" id="IPR032193">
    <property type="entry name" value="CNOT1_TTP_bind"/>
</dbReference>
<evidence type="ECO:0000256" key="7">
    <source>
        <dbReference type="SAM" id="MobiDB-lite"/>
    </source>
</evidence>
<feature type="domain" description="CCR4-NOT transcription complex subunit 1" evidence="9">
    <location>
        <begin position="1001"/>
        <end position="1147"/>
    </location>
</feature>
<evidence type="ECO:0000256" key="1">
    <source>
        <dbReference type="ARBA" id="ARBA00004123"/>
    </source>
</evidence>
<dbReference type="InterPro" id="IPR032191">
    <property type="entry name" value="CNOT1_CAF1_bind"/>
</dbReference>
<dbReference type="Gene3D" id="1.25.40.840">
    <property type="entry name" value="CCR4-NOT transcription complex subunit 1 TTP binding domain"/>
    <property type="match status" value="1"/>
</dbReference>
<feature type="domain" description="CCR4-NOT transcription complex subunit 1 CAF1-binding" evidence="10">
    <location>
        <begin position="644"/>
        <end position="869"/>
    </location>
</feature>
<evidence type="ECO:0000259" key="8">
    <source>
        <dbReference type="Pfam" id="PF04054"/>
    </source>
</evidence>
<dbReference type="GO" id="GO:0030015">
    <property type="term" value="C:CCR4-NOT core complex"/>
    <property type="evidence" value="ECO:0007669"/>
    <property type="project" value="InterPro"/>
</dbReference>
<evidence type="ECO:0000256" key="3">
    <source>
        <dbReference type="ARBA" id="ARBA00023015"/>
    </source>
</evidence>
<dbReference type="InterPro" id="IPR032195">
    <property type="entry name" value="CNOT1_HEAT_N"/>
</dbReference>
<keyword evidence="3" id="KW-0805">Transcription regulation</keyword>
<dbReference type="InterPro" id="IPR055454">
    <property type="entry name" value="CNOT1-like_NOT1_connector"/>
</dbReference>
<dbReference type="EMBL" id="BDGI01000002">
    <property type="protein sequence ID" value="GAV26718.1"/>
    <property type="molecule type" value="Genomic_DNA"/>
</dbReference>
<dbReference type="InterPro" id="IPR040398">
    <property type="entry name" value="Not1"/>
</dbReference>
<evidence type="ECO:0000259" key="12">
    <source>
        <dbReference type="Pfam" id="PF16418"/>
    </source>
</evidence>
<reference evidence="15 16" key="1">
    <citation type="submission" date="2016-08" db="EMBL/GenBank/DDBJ databases">
        <title>Whole genome shotgun sequence of Pichia membranifaciens KS47-1.</title>
        <authorList>
            <person name="Konishi M."/>
            <person name="Ishida M."/>
            <person name="Arakawa T."/>
            <person name="Kato Y."/>
            <person name="Horiuchi J."/>
        </authorList>
    </citation>
    <scope>NUCLEOTIDE SEQUENCE [LARGE SCALE GENOMIC DNA]</scope>
    <source>
        <strain evidence="15 16">KS47-1</strain>
    </source>
</reference>
<dbReference type="OrthoDB" id="1933107at2759"/>
<keyword evidence="2" id="KW-0678">Repressor</keyword>
<evidence type="ECO:0000256" key="6">
    <source>
        <dbReference type="SAM" id="Coils"/>
    </source>
</evidence>
<sequence>MNYKDLILEFCNTKSSPDKLLSDLLAIQPEGNLTDSVVILLSETLYPGSQRSSLDKSNEPSTSSLLTATSLPEATARGARMLQVINRVKSQVDWDAIFDKILQTFDSTRYTITSISLSQFFASIQTDKLIDNFLSKLCKFSNVQLLTQVFVQLNNLDPNAGAIDLFSLDLTPILQTESNVRHLLLYYKYIVMLEIKTVALLSFSRLNDNIVSQIFNKDLRAASEYMILACLHLLHDNPNADENEIIINIMQNFFINLLDINSPYLSAIFALFEEYNAKEFGKLLLKYLELRKNQESIHKIASLTASFKDDTVIISILQNCSDFQEGFTISVIFSQYGWKNFKEFIDKQLELNANLVSSTILDYLDKQARVEYENAQQGKRALKSLNLETVYFLLNTLSSEQLPKELFEKLRNLQTLCLQAYPRLINFGQGHDAAILMNSSTNTFSLGVEKEMKLYYQKMYKKEIEIKDVVHMLQRLKNSDNPHDQDVFACMIHSLLDEYRFFPEYPVDALATTSVLFGNTIVSKLLEGSALSIALRYILESAREPAQSKMFKFAIQALYSFMKRLPEFPKFCSMLCEIPALKSQPELFEVCQNIATGKIVPAASDSTEASDKNLKNNALDEDPALVSKFVSIAIPELSYGIVTQELPPNEVSDRLLFMVNNASVTNVDSRVNEMKGLLQPNHYKWFARYLVNQRAKLELNNQELYAAIVEKLNAHAFYTYVLIVTIRQIVSLLNKTYSDATAPASDLSSTEKNHLKNLGAWLGRISLSNDHPILRKDIAFKSLLVEGYDQRKLEYIAPFVCKVLDHTKNSTVFKYPNPWLLGILQVLKELYEVADLKLTLKFEIEVLCNDLNITLGDIEASTIIRTHQPGALENLVNSQKILVNMAKMALNEKKGIPPITPTVEMANLGNALLQRQQQQQQQTALQQVQQQRLLNRTGLQNSPAVANIPLAQQAALLNAQQQQQQQQQAQQQQQVQQQQQQQQSSQAFENLIGNTIFITHPALKRILQLSITKAVKDLLPPLVHRTNTVCLVTTKALIQKDFAFEVDDFKIRKAYINTVRYFAEYLILASSTDLIRDTIQTNVQQYLQTYMNSLNTPIDTSFVEQIPVAVNDNLQLALSIIQKAAVEKAVHDLDDAMLPAIALRRQFKSTSPNQLFCDTQNASKYAMTLPEPLGIKPGGISLEQFHIYDEFGKTRGTGISGQPEGLPASNFNGGNPLAGAAASDVKQRLLQQQLILQQQQQAQQAQQAQQQQAKLPAQVPGTILEQSMNFINQHLETIIKTINSIDNKNIRLSDNVPETEPIKTLLVEVIQALTRLGQQELYMKYAQIALNTLFGVVGPSQLLIDSFVFLLGNICDVSSFVVRFITAWLFNSDDERKLDVKVLTTFVLEGFISLNDLSYSLCKRIEATKDQKVISFACDLIEELVFGEQPIALRSDFVRVIELLGSADETIQSMSKVKELFEKLASPEGDALSRLKNGILKTSGVKDYMAYMFSEWVKLYKFSGSSDLQIAFIEQLVGSGIINKPELFTQFFTVATEIAVVSFVKENDNFKKSSIETYTAVDSLAKLIVTLMMIQSDKAGDNQVRIAFLSKFCSAFLLAFANDHETNKATFNERPYFRFFSTLICELSTLKQNKYAPYASNNEEVEAQNKLFVQIYQLLADVFLCLQPAAFPGFTYAWICLISHRMFMPTMLELDDGENSCSEKFSLLLVALLRFQSGYVKGKNIPESITVIYKGTLRIMLVLLHDFPEFLTQWFNPLICATSLTFIQLRNIILSAVPFDMLIPDPFQQGLKVDRLPEISTAPIVSSDPSQLLLRKNIKKTVDNYLRIPSNSLLRQILLVLELSEPVSEGGIGFRKVKYDIPLINSLVLYTGISYVDERPKNSLNFNSKSSQVSLLTSLMQEGDVELQFLLLQAIANNLRYPNAHTHWFSCVVLNFFSSKTLWAEKKQDVQQLITRVLLERIICNKPHPWGLLVTFIELLKNKDYEFSSLSFTKLSPEIEKLLSTLITHVRSSSSNSGTVAATPIAAENSA</sequence>
<dbReference type="InterPro" id="IPR032194">
    <property type="entry name" value="CNOT1_HEAT"/>
</dbReference>
<evidence type="ECO:0000259" key="13">
    <source>
        <dbReference type="Pfam" id="PF16419"/>
    </source>
</evidence>
<keyword evidence="4" id="KW-0804">Transcription</keyword>
<proteinExistence type="predicted"/>
<dbReference type="InterPro" id="IPR024557">
    <property type="entry name" value="CNOT1_dom_4"/>
</dbReference>
<keyword evidence="6" id="KW-0175">Coiled coil</keyword>
<dbReference type="PANTHER" id="PTHR13162:SF8">
    <property type="entry name" value="CCR4-NOT TRANSCRIPTION COMPLEX SUBUNIT 1"/>
    <property type="match status" value="1"/>
</dbReference>
<evidence type="ECO:0000259" key="11">
    <source>
        <dbReference type="Pfam" id="PF16417"/>
    </source>
</evidence>
<dbReference type="GO" id="GO:0000932">
    <property type="term" value="C:P-body"/>
    <property type="evidence" value="ECO:0007669"/>
    <property type="project" value="TreeGrafter"/>
</dbReference>
<feature type="domain" description="CCR4-NOT transcription complex subunit 1 HEAT repeat" evidence="12">
    <location>
        <begin position="250"/>
        <end position="397"/>
    </location>
</feature>
<dbReference type="Proteomes" id="UP000186136">
    <property type="component" value="Unassembled WGS sequence"/>
</dbReference>
<evidence type="ECO:0000259" key="10">
    <source>
        <dbReference type="Pfam" id="PF16415"/>
    </source>
</evidence>
<feature type="domain" description="CCR4-NOT transcription complex subunit 1-like NOT1 connector" evidence="14">
    <location>
        <begin position="1295"/>
        <end position="1464"/>
    </location>
</feature>
<evidence type="ECO:0000259" key="9">
    <source>
        <dbReference type="Pfam" id="PF12842"/>
    </source>
</evidence>
<comment type="subcellular location">
    <subcellularLocation>
        <location evidence="1">Nucleus</location>
    </subcellularLocation>
</comment>
<feature type="domain" description="CCR4-Not complex component Not1 C-terminal" evidence="8">
    <location>
        <begin position="1643"/>
        <end position="2006"/>
    </location>
</feature>
<dbReference type="Gene3D" id="1.25.40.790">
    <property type="match status" value="1"/>
</dbReference>
<keyword evidence="5" id="KW-0539">Nucleus</keyword>
<dbReference type="InterPro" id="IPR007196">
    <property type="entry name" value="CCR4-Not_Not1_C"/>
</dbReference>
<dbReference type="Pfam" id="PF12842">
    <property type="entry name" value="DUF3819"/>
    <property type="match status" value="1"/>
</dbReference>
<dbReference type="Gene3D" id="1.25.40.180">
    <property type="match status" value="1"/>
</dbReference>
<gene>
    <name evidence="15" type="ORF">PMKS-000173</name>
</gene>
<evidence type="ECO:0000256" key="4">
    <source>
        <dbReference type="ARBA" id="ARBA00023163"/>
    </source>
</evidence>
<dbReference type="Pfam" id="PF04054">
    <property type="entry name" value="Not1"/>
    <property type="match status" value="1"/>
</dbReference>
<name>A0A1Q2YB54_9ASCO</name>
<feature type="domain" description="CCR4-NOT transcription complex subunit 1 HEAT repeat 1" evidence="13">
    <location>
        <begin position="4"/>
        <end position="231"/>
    </location>
</feature>
<dbReference type="GO" id="GO:0000288">
    <property type="term" value="P:nuclear-transcribed mRNA catabolic process, deadenylation-dependent decay"/>
    <property type="evidence" value="ECO:0007669"/>
    <property type="project" value="TreeGrafter"/>
</dbReference>
<dbReference type="GO" id="GO:0005634">
    <property type="term" value="C:nucleus"/>
    <property type="evidence" value="ECO:0007669"/>
    <property type="project" value="UniProtKB-SubCell"/>
</dbReference>
<comment type="caution">
    <text evidence="15">The sequence shown here is derived from an EMBL/GenBank/DDBJ whole genome shotgun (WGS) entry which is preliminary data.</text>
</comment>
<evidence type="ECO:0000313" key="15">
    <source>
        <dbReference type="EMBL" id="GAV26718.1"/>
    </source>
</evidence>
<dbReference type="Pfam" id="PF25097">
    <property type="entry name" value="ARM_Cnot1"/>
    <property type="match status" value="1"/>
</dbReference>
<evidence type="ECO:0000313" key="16">
    <source>
        <dbReference type="Proteomes" id="UP000186136"/>
    </source>
</evidence>
<dbReference type="Pfam" id="PF16417">
    <property type="entry name" value="CNOT1_TTP_bind"/>
    <property type="match status" value="1"/>
</dbReference>
<keyword evidence="16" id="KW-1185">Reference proteome</keyword>
<dbReference type="Pfam" id="PF16418">
    <property type="entry name" value="CNOT1_HEAT"/>
    <property type="match status" value="1"/>
</dbReference>
<evidence type="ECO:0000259" key="14">
    <source>
        <dbReference type="Pfam" id="PF25097"/>
    </source>
</evidence>
<evidence type="ECO:0000256" key="2">
    <source>
        <dbReference type="ARBA" id="ARBA00022491"/>
    </source>
</evidence>
<evidence type="ECO:0000256" key="5">
    <source>
        <dbReference type="ARBA" id="ARBA00023242"/>
    </source>
</evidence>
<dbReference type="Gene3D" id="1.25.40.800">
    <property type="match status" value="1"/>
</dbReference>